<dbReference type="Proteomes" id="UP001146351">
    <property type="component" value="Unassembled WGS sequence"/>
</dbReference>
<organism evidence="1 2">
    <name type="scientific">Penicillium capsulatum</name>
    <dbReference type="NCBI Taxonomy" id="69766"/>
    <lineage>
        <taxon>Eukaryota</taxon>
        <taxon>Fungi</taxon>
        <taxon>Dikarya</taxon>
        <taxon>Ascomycota</taxon>
        <taxon>Pezizomycotina</taxon>
        <taxon>Eurotiomycetes</taxon>
        <taxon>Eurotiomycetidae</taxon>
        <taxon>Eurotiales</taxon>
        <taxon>Aspergillaceae</taxon>
        <taxon>Penicillium</taxon>
    </lineage>
</organism>
<evidence type="ECO:0000313" key="2">
    <source>
        <dbReference type="Proteomes" id="UP001146351"/>
    </source>
</evidence>
<evidence type="ECO:0000313" key="1">
    <source>
        <dbReference type="EMBL" id="KAJ5172844.1"/>
    </source>
</evidence>
<dbReference type="OrthoDB" id="9975758at2759"/>
<gene>
    <name evidence="1" type="ORF">N7492_005437</name>
</gene>
<proteinExistence type="predicted"/>
<dbReference type="EMBL" id="JAPQKO010000003">
    <property type="protein sequence ID" value="KAJ5172844.1"/>
    <property type="molecule type" value="Genomic_DNA"/>
</dbReference>
<keyword evidence="2" id="KW-1185">Reference proteome</keyword>
<evidence type="ECO:0008006" key="3">
    <source>
        <dbReference type="Google" id="ProtNLM"/>
    </source>
</evidence>
<name>A0A9W9I9E4_9EURO</name>
<comment type="caution">
    <text evidence="1">The sequence shown here is derived from an EMBL/GenBank/DDBJ whole genome shotgun (WGS) entry which is preliminary data.</text>
</comment>
<reference evidence="1" key="2">
    <citation type="journal article" date="2023" name="IMA Fungus">
        <title>Comparative genomic study of the Penicillium genus elucidates a diverse pangenome and 15 lateral gene transfer events.</title>
        <authorList>
            <person name="Petersen C."/>
            <person name="Sorensen T."/>
            <person name="Nielsen M.R."/>
            <person name="Sondergaard T.E."/>
            <person name="Sorensen J.L."/>
            <person name="Fitzpatrick D.A."/>
            <person name="Frisvad J.C."/>
            <person name="Nielsen K.L."/>
        </authorList>
    </citation>
    <scope>NUCLEOTIDE SEQUENCE</scope>
    <source>
        <strain evidence="1">IBT 21917</strain>
    </source>
</reference>
<reference evidence="1" key="1">
    <citation type="submission" date="2022-11" db="EMBL/GenBank/DDBJ databases">
        <authorList>
            <person name="Petersen C."/>
        </authorList>
    </citation>
    <scope>NUCLEOTIDE SEQUENCE</scope>
    <source>
        <strain evidence="1">IBT 21917</strain>
    </source>
</reference>
<dbReference type="AlphaFoldDB" id="A0A9W9I9E4"/>
<accession>A0A9W9I9E4</accession>
<sequence length="183" mass="19976">MASSITVGAPSAYATQGNKCVPPTNDFLIGTWHVTHSSLPLWKGKRNVNITYQLLSADGPSVAKLDDLVRYQAVDSEKVKSVHGVDTPTPGNPGAWDWRGKGWLVIATSHWECLGFGRTDDGNQWVVTYFAKTLFTPAGIDIYSWNKQGLPQETIDGIIRALKGLGVHEISVLANSIFKIPQN</sequence>
<protein>
    <recommendedName>
        <fullName evidence="3">Lipocalin-like domain-containing protein</fullName>
    </recommendedName>
</protein>